<evidence type="ECO:0000256" key="1">
    <source>
        <dbReference type="ARBA" id="ARBA00022723"/>
    </source>
</evidence>
<evidence type="ECO:0000259" key="6">
    <source>
        <dbReference type="Pfam" id="PF26487"/>
    </source>
</evidence>
<evidence type="ECO:0000313" key="8">
    <source>
        <dbReference type="Proteomes" id="UP000198535"/>
    </source>
</evidence>
<dbReference type="Pfam" id="PF09243">
    <property type="entry name" value="Rsm22"/>
    <property type="match status" value="1"/>
</dbReference>
<keyword evidence="1" id="KW-0479">Metal-binding</keyword>
<feature type="domain" description="DUF8157" evidence="6">
    <location>
        <begin position="401"/>
        <end position="493"/>
    </location>
</feature>
<dbReference type="GO" id="GO:0051536">
    <property type="term" value="F:iron-sulfur cluster binding"/>
    <property type="evidence" value="ECO:0007669"/>
    <property type="project" value="UniProtKB-KW"/>
</dbReference>
<keyword evidence="4" id="KW-0411">Iron-sulfur</keyword>
<dbReference type="InterPro" id="IPR015324">
    <property type="entry name" value="Ribosomal_Rsm22-like"/>
</dbReference>
<dbReference type="InterPro" id="IPR029063">
    <property type="entry name" value="SAM-dependent_MTases_sf"/>
</dbReference>
<evidence type="ECO:0000256" key="2">
    <source>
        <dbReference type="ARBA" id="ARBA00022946"/>
    </source>
</evidence>
<evidence type="ECO:0000313" key="7">
    <source>
        <dbReference type="EMBL" id="SFM28652.1"/>
    </source>
</evidence>
<dbReference type="EMBL" id="FOUJ01000001">
    <property type="protein sequence ID" value="SFM28652.1"/>
    <property type="molecule type" value="Genomic_DNA"/>
</dbReference>
<evidence type="ECO:0000259" key="5">
    <source>
        <dbReference type="Pfam" id="PF26486"/>
    </source>
</evidence>
<dbReference type="STRING" id="487685.SAMN04488696_0747"/>
<proteinExistence type="predicted"/>
<dbReference type="Pfam" id="PF26486">
    <property type="entry name" value="DUF8157"/>
    <property type="match status" value="1"/>
</dbReference>
<dbReference type="GO" id="GO:0046872">
    <property type="term" value="F:metal ion binding"/>
    <property type="evidence" value="ECO:0007669"/>
    <property type="project" value="UniProtKB-KW"/>
</dbReference>
<accession>A0A1I4PLF4</accession>
<dbReference type="Proteomes" id="UP000198535">
    <property type="component" value="Unassembled WGS sequence"/>
</dbReference>
<dbReference type="InterPro" id="IPR058959">
    <property type="entry name" value="DUF8157_C"/>
</dbReference>
<organism evidence="7 8">
    <name type="scientific">Methanolobus profundi</name>
    <dbReference type="NCBI Taxonomy" id="487685"/>
    <lineage>
        <taxon>Archaea</taxon>
        <taxon>Methanobacteriati</taxon>
        <taxon>Methanobacteriota</taxon>
        <taxon>Stenosarchaea group</taxon>
        <taxon>Methanomicrobia</taxon>
        <taxon>Methanosarcinales</taxon>
        <taxon>Methanosarcinaceae</taxon>
        <taxon>Methanolobus</taxon>
    </lineage>
</organism>
<dbReference type="CDD" id="cd02440">
    <property type="entry name" value="AdoMet_MTases"/>
    <property type="match status" value="1"/>
</dbReference>
<dbReference type="Gene3D" id="3.40.50.150">
    <property type="entry name" value="Vaccinia Virus protein VP39"/>
    <property type="match status" value="1"/>
</dbReference>
<evidence type="ECO:0000256" key="4">
    <source>
        <dbReference type="ARBA" id="ARBA00023014"/>
    </source>
</evidence>
<reference evidence="8" key="1">
    <citation type="submission" date="2016-10" db="EMBL/GenBank/DDBJ databases">
        <authorList>
            <person name="Varghese N."/>
            <person name="Submissions S."/>
        </authorList>
    </citation>
    <scope>NUCLEOTIDE SEQUENCE [LARGE SCALE GENOMIC DNA]</scope>
    <source>
        <strain evidence="8">Mob M</strain>
    </source>
</reference>
<dbReference type="InterPro" id="IPR058470">
    <property type="entry name" value="DUF8157_N"/>
</dbReference>
<evidence type="ECO:0000256" key="3">
    <source>
        <dbReference type="ARBA" id="ARBA00023004"/>
    </source>
</evidence>
<dbReference type="AlphaFoldDB" id="A0A1I4PLF4"/>
<dbReference type="Pfam" id="PF26487">
    <property type="entry name" value="DUF8157_C"/>
    <property type="match status" value="1"/>
</dbReference>
<keyword evidence="8" id="KW-1185">Reference proteome</keyword>
<keyword evidence="2" id="KW-0809">Transit peptide</keyword>
<name>A0A1I4PLF4_9EURY</name>
<protein>
    <submittedName>
        <fullName evidence="7">Small ribosomal subunit Rsm22</fullName>
    </submittedName>
</protein>
<dbReference type="SUPFAM" id="SSF53335">
    <property type="entry name" value="S-adenosyl-L-methionine-dependent methyltransferases"/>
    <property type="match status" value="1"/>
</dbReference>
<gene>
    <name evidence="7" type="ORF">SAMN04488696_0747</name>
</gene>
<feature type="domain" description="DUF8157" evidence="5">
    <location>
        <begin position="4"/>
        <end position="51"/>
    </location>
</feature>
<sequence length="503" mass="58258">MSDREIISTFKYVSRMRPEFMLSELTDYLKEEATVDQAYQTLKPLFFDLGVDAVAEGKDFKIVRAASRKQMELSKDEIKKNEFFFNSPGVSRKMERLIEKYIEKKTSKNWDDPIVLEKMRKSVRHQKKSYWKEGSARNISYEKGYDVLGYLAYQFPVYFVQFQYLLYDMAKEGLLKERMKILDIGSGPGTIPLAIIDMYNRLDDRKAEIHSIELFEENVEAYNFLAQQYAAIQSNVTIEEPIRADLSKIDVESLPDNIDLMVFSNVLNEIRELSLEQKAELVKRMSDKLSPDGSIIIIEPADKNNSTEMRRLTIMLKRLGIKIYSPCTFIWSGECTLETCWSFEEKQDITATRLMVKMAECDEPYRYINVDIKYSYAILRKDKLAKQSFITPSNSKFARMSKMDTHSKKRINVMCSLMSGDLGDEKYHLYRICDGTSKKAVYAVLPSHNFTEDNEIITKAKYGSILRISNVLVKYNEANDSYNLLIGKGTIIESDAPSENEEE</sequence>
<dbReference type="GO" id="GO:0006412">
    <property type="term" value="P:translation"/>
    <property type="evidence" value="ECO:0007669"/>
    <property type="project" value="InterPro"/>
</dbReference>
<dbReference type="RefSeq" id="WP_177187948.1">
    <property type="nucleotide sequence ID" value="NZ_FOUJ01000001.1"/>
</dbReference>
<dbReference type="GO" id="GO:0008168">
    <property type="term" value="F:methyltransferase activity"/>
    <property type="evidence" value="ECO:0007669"/>
    <property type="project" value="InterPro"/>
</dbReference>
<keyword evidence="3" id="KW-0408">Iron</keyword>